<proteinExistence type="predicted"/>
<dbReference type="AlphaFoldDB" id="A0A0E9XES3"/>
<organism evidence="1">
    <name type="scientific">Anguilla anguilla</name>
    <name type="common">European freshwater eel</name>
    <name type="synonym">Muraena anguilla</name>
    <dbReference type="NCBI Taxonomy" id="7936"/>
    <lineage>
        <taxon>Eukaryota</taxon>
        <taxon>Metazoa</taxon>
        <taxon>Chordata</taxon>
        <taxon>Craniata</taxon>
        <taxon>Vertebrata</taxon>
        <taxon>Euteleostomi</taxon>
        <taxon>Actinopterygii</taxon>
        <taxon>Neopterygii</taxon>
        <taxon>Teleostei</taxon>
        <taxon>Anguilliformes</taxon>
        <taxon>Anguillidae</taxon>
        <taxon>Anguilla</taxon>
    </lineage>
</organism>
<dbReference type="EMBL" id="GBXM01007428">
    <property type="protein sequence ID" value="JAI01150.1"/>
    <property type="molecule type" value="Transcribed_RNA"/>
</dbReference>
<reference evidence="1" key="2">
    <citation type="journal article" date="2015" name="Fish Shellfish Immunol.">
        <title>Early steps in the European eel (Anguilla anguilla)-Vibrio vulnificus interaction in the gills: Role of the RtxA13 toxin.</title>
        <authorList>
            <person name="Callol A."/>
            <person name="Pajuelo D."/>
            <person name="Ebbesson L."/>
            <person name="Teles M."/>
            <person name="MacKenzie S."/>
            <person name="Amaro C."/>
        </authorList>
    </citation>
    <scope>NUCLEOTIDE SEQUENCE</scope>
</reference>
<protein>
    <submittedName>
        <fullName evidence="1">Uncharacterized protein</fullName>
    </submittedName>
</protein>
<name>A0A0E9XES3_ANGAN</name>
<evidence type="ECO:0000313" key="1">
    <source>
        <dbReference type="EMBL" id="JAI01150.1"/>
    </source>
</evidence>
<accession>A0A0E9XES3</accession>
<sequence>MALPGATNRAKGLVKTWQTMFPHLLFLGLPPEAADKRIGNSDFFYFL</sequence>
<reference evidence="1" key="1">
    <citation type="submission" date="2014-11" db="EMBL/GenBank/DDBJ databases">
        <authorList>
            <person name="Amaro Gonzalez C."/>
        </authorList>
    </citation>
    <scope>NUCLEOTIDE SEQUENCE</scope>
</reference>